<evidence type="ECO:0000259" key="2">
    <source>
        <dbReference type="PROSITE" id="PS50994"/>
    </source>
</evidence>
<protein>
    <recommendedName>
        <fullName evidence="2">Integrase catalytic domain-containing protein</fullName>
    </recommendedName>
</protein>
<dbReference type="OrthoDB" id="2255416at2759"/>
<organism evidence="3 4">
    <name type="scientific">Austropuccinia psidii MF-1</name>
    <dbReference type="NCBI Taxonomy" id="1389203"/>
    <lineage>
        <taxon>Eukaryota</taxon>
        <taxon>Fungi</taxon>
        <taxon>Dikarya</taxon>
        <taxon>Basidiomycota</taxon>
        <taxon>Pucciniomycotina</taxon>
        <taxon>Pucciniomycetes</taxon>
        <taxon>Pucciniales</taxon>
        <taxon>Sphaerophragmiaceae</taxon>
        <taxon>Austropuccinia</taxon>
    </lineage>
</organism>
<reference evidence="3" key="1">
    <citation type="submission" date="2021-03" db="EMBL/GenBank/DDBJ databases">
        <title>Draft genome sequence of rust myrtle Austropuccinia psidii MF-1, a brazilian biotype.</title>
        <authorList>
            <person name="Quecine M.C."/>
            <person name="Pachon D.M.R."/>
            <person name="Bonatelli M.L."/>
            <person name="Correr F.H."/>
            <person name="Franceschini L.M."/>
            <person name="Leite T.F."/>
            <person name="Margarido G.R.A."/>
            <person name="Almeida C.A."/>
            <person name="Ferrarezi J.A."/>
            <person name="Labate C.A."/>
        </authorList>
    </citation>
    <scope>NUCLEOTIDE SEQUENCE</scope>
    <source>
        <strain evidence="3">MF-1</strain>
    </source>
</reference>
<dbReference type="InterPro" id="IPR012337">
    <property type="entry name" value="RNaseH-like_sf"/>
</dbReference>
<gene>
    <name evidence="3" type="ORF">O181_055289</name>
</gene>
<comment type="caution">
    <text evidence="3">The sequence shown here is derived from an EMBL/GenBank/DDBJ whole genome shotgun (WGS) entry which is preliminary data.</text>
</comment>
<dbReference type="SUPFAM" id="SSF53098">
    <property type="entry name" value="Ribonuclease H-like"/>
    <property type="match status" value="1"/>
</dbReference>
<dbReference type="GO" id="GO:0005634">
    <property type="term" value="C:nucleus"/>
    <property type="evidence" value="ECO:0007669"/>
    <property type="project" value="UniProtKB-ARBA"/>
</dbReference>
<accession>A0A9Q3HUG6</accession>
<dbReference type="GO" id="GO:0015074">
    <property type="term" value="P:DNA integration"/>
    <property type="evidence" value="ECO:0007669"/>
    <property type="project" value="InterPro"/>
</dbReference>
<dbReference type="InterPro" id="IPR050951">
    <property type="entry name" value="Retrovirus_Pol_polyprotein"/>
</dbReference>
<proteinExistence type="predicted"/>
<sequence>MEIFIPSYSTISALYLAQIFISLVFCKHSLPIHIVSDRCSLFFSKFWTQLFQQLKISRHLSTSFHPETDGKTERVNHILEQYVWMYVSYHQDYWHTWLPLAAFAYNNAEHSSTKQSPFFTIYGTNPSLDSILIFQHTPYGQLSTKRKSVQQVVKEELG</sequence>
<keyword evidence="1" id="KW-0694">RNA-binding</keyword>
<dbReference type="PANTHER" id="PTHR37984">
    <property type="entry name" value="PROTEIN CBG26694"/>
    <property type="match status" value="1"/>
</dbReference>
<dbReference type="PANTHER" id="PTHR37984:SF15">
    <property type="entry name" value="INTEGRASE CATALYTIC DOMAIN-CONTAINING PROTEIN"/>
    <property type="match status" value="1"/>
</dbReference>
<dbReference type="EMBL" id="AVOT02024704">
    <property type="protein sequence ID" value="MBW0515574.1"/>
    <property type="molecule type" value="Genomic_DNA"/>
</dbReference>
<evidence type="ECO:0000256" key="1">
    <source>
        <dbReference type="ARBA" id="ARBA00022884"/>
    </source>
</evidence>
<feature type="domain" description="Integrase catalytic" evidence="2">
    <location>
        <begin position="1"/>
        <end position="125"/>
    </location>
</feature>
<dbReference type="PROSITE" id="PS50994">
    <property type="entry name" value="INTEGRASE"/>
    <property type="match status" value="1"/>
</dbReference>
<name>A0A9Q3HUG6_9BASI</name>
<dbReference type="AlphaFoldDB" id="A0A9Q3HUG6"/>
<dbReference type="GO" id="GO:0003723">
    <property type="term" value="F:RNA binding"/>
    <property type="evidence" value="ECO:0007669"/>
    <property type="project" value="UniProtKB-KW"/>
</dbReference>
<keyword evidence="4" id="KW-1185">Reference proteome</keyword>
<dbReference type="InterPro" id="IPR036397">
    <property type="entry name" value="RNaseH_sf"/>
</dbReference>
<dbReference type="Gene3D" id="3.30.420.10">
    <property type="entry name" value="Ribonuclease H-like superfamily/Ribonuclease H"/>
    <property type="match status" value="1"/>
</dbReference>
<dbReference type="Proteomes" id="UP000765509">
    <property type="component" value="Unassembled WGS sequence"/>
</dbReference>
<dbReference type="InterPro" id="IPR001584">
    <property type="entry name" value="Integrase_cat-core"/>
</dbReference>
<evidence type="ECO:0000313" key="3">
    <source>
        <dbReference type="EMBL" id="MBW0515574.1"/>
    </source>
</evidence>
<evidence type="ECO:0000313" key="4">
    <source>
        <dbReference type="Proteomes" id="UP000765509"/>
    </source>
</evidence>